<evidence type="ECO:0000313" key="3">
    <source>
        <dbReference type="Proteomes" id="UP000245474"/>
    </source>
</evidence>
<dbReference type="InterPro" id="IPR051044">
    <property type="entry name" value="MAG_DAG_Lipase"/>
</dbReference>
<reference evidence="2 3" key="1">
    <citation type="submission" date="2018-05" db="EMBL/GenBank/DDBJ databases">
        <title>Spiribacter halobius sp. nov., a moderately halophilic bacterium isolated from marine solar saltern.</title>
        <authorList>
            <person name="Zheng W.-S."/>
            <person name="Lu D.-C."/>
            <person name="Du Z.-J."/>
        </authorList>
    </citation>
    <scope>NUCLEOTIDE SEQUENCE [LARGE SCALE GENOMIC DNA]</scope>
    <source>
        <strain evidence="2 3">E85</strain>
    </source>
</reference>
<evidence type="ECO:0000259" key="1">
    <source>
        <dbReference type="Pfam" id="PF12146"/>
    </source>
</evidence>
<protein>
    <submittedName>
        <fullName evidence="2">Alpha/beta hydrolase</fullName>
    </submittedName>
</protein>
<proteinExistence type="predicted"/>
<dbReference type="PANTHER" id="PTHR11614">
    <property type="entry name" value="PHOSPHOLIPASE-RELATED"/>
    <property type="match status" value="1"/>
</dbReference>
<sequence length="354" mass="38200">MPGTPDRVGGPARRSWRRRGLTLAVLAIVSLTACTGGTPSVRPVDTPARPVPEMTLPAADGERLPASRWLPAGPPRGVVLALHGFAEYRGGFYTLGPRLAEAGYAVYAYDQRGFGQTARRGYWPGRAQLVADARTVLAHLRDRYPGRPVHLLGHSMGGAVAMLAVTGEAAVTPASTILVAPAVHGWESLPLLQRWALQVGNALFPGWRPQQRWGQRLADIRVTDDPWVQLVQAGDPDYLRAIRVDMIHGVVTLMDRALAVAGGLPARTLVLYGGRDDLVPRTAFCNLLARLPAPPAGPRVALYPDGHHYLLRDLQREAPLRDIVAWLEAGRRPTTVGAAVSREEARDRLCAAGG</sequence>
<gene>
    <name evidence="2" type="ORF">DEM34_07550</name>
</gene>
<dbReference type="InterPro" id="IPR029058">
    <property type="entry name" value="AB_hydrolase_fold"/>
</dbReference>
<dbReference type="Gene3D" id="3.40.50.1820">
    <property type="entry name" value="alpha/beta hydrolase"/>
    <property type="match status" value="1"/>
</dbReference>
<accession>A0A2U2N416</accession>
<comment type="caution">
    <text evidence="2">The sequence shown here is derived from an EMBL/GenBank/DDBJ whole genome shotgun (WGS) entry which is preliminary data.</text>
</comment>
<feature type="domain" description="Serine aminopeptidase S33" evidence="1">
    <location>
        <begin position="74"/>
        <end position="314"/>
    </location>
</feature>
<keyword evidence="3" id="KW-1185">Reference proteome</keyword>
<dbReference type="AlphaFoldDB" id="A0A2U2N416"/>
<dbReference type="Pfam" id="PF12146">
    <property type="entry name" value="Hydrolase_4"/>
    <property type="match status" value="1"/>
</dbReference>
<dbReference type="InterPro" id="IPR022742">
    <property type="entry name" value="Hydrolase_4"/>
</dbReference>
<organism evidence="2 3">
    <name type="scientific">Sediminicurvatus halobius</name>
    <dbReference type="NCBI Taxonomy" id="2182432"/>
    <lineage>
        <taxon>Bacteria</taxon>
        <taxon>Pseudomonadati</taxon>
        <taxon>Pseudomonadota</taxon>
        <taxon>Gammaproteobacteria</taxon>
        <taxon>Chromatiales</taxon>
        <taxon>Ectothiorhodospiraceae</taxon>
        <taxon>Sediminicurvatus</taxon>
    </lineage>
</organism>
<name>A0A2U2N416_9GAMM</name>
<evidence type="ECO:0000313" key="2">
    <source>
        <dbReference type="EMBL" id="PWG63724.1"/>
    </source>
</evidence>
<dbReference type="GO" id="GO:0016787">
    <property type="term" value="F:hydrolase activity"/>
    <property type="evidence" value="ECO:0007669"/>
    <property type="project" value="UniProtKB-KW"/>
</dbReference>
<dbReference type="PRINTS" id="PR00111">
    <property type="entry name" value="ABHYDROLASE"/>
</dbReference>
<dbReference type="InterPro" id="IPR000073">
    <property type="entry name" value="AB_hydrolase_1"/>
</dbReference>
<keyword evidence="2" id="KW-0378">Hydrolase</keyword>
<dbReference type="EMBL" id="QFFI01000009">
    <property type="protein sequence ID" value="PWG63724.1"/>
    <property type="molecule type" value="Genomic_DNA"/>
</dbReference>
<dbReference type="Proteomes" id="UP000245474">
    <property type="component" value="Unassembled WGS sequence"/>
</dbReference>
<dbReference type="PROSITE" id="PS51257">
    <property type="entry name" value="PROKAR_LIPOPROTEIN"/>
    <property type="match status" value="1"/>
</dbReference>
<dbReference type="SUPFAM" id="SSF53474">
    <property type="entry name" value="alpha/beta-Hydrolases"/>
    <property type="match status" value="1"/>
</dbReference>